<accession>A0A150GGL1</accession>
<keyword evidence="2" id="KW-1185">Reference proteome</keyword>
<dbReference type="AlphaFoldDB" id="A0A150GGL1"/>
<evidence type="ECO:0000313" key="1">
    <source>
        <dbReference type="EMBL" id="KXZ48490.1"/>
    </source>
</evidence>
<reference evidence="2" key="1">
    <citation type="journal article" date="2016" name="Nat. Commun.">
        <title>The Gonium pectorale genome demonstrates co-option of cell cycle regulation during the evolution of multicellularity.</title>
        <authorList>
            <person name="Hanschen E.R."/>
            <person name="Marriage T.N."/>
            <person name="Ferris P.J."/>
            <person name="Hamaji T."/>
            <person name="Toyoda A."/>
            <person name="Fujiyama A."/>
            <person name="Neme R."/>
            <person name="Noguchi H."/>
            <person name="Minakuchi Y."/>
            <person name="Suzuki M."/>
            <person name="Kawai-Toyooka H."/>
            <person name="Smith D.R."/>
            <person name="Sparks H."/>
            <person name="Anderson J."/>
            <person name="Bakaric R."/>
            <person name="Luria V."/>
            <person name="Karger A."/>
            <person name="Kirschner M.W."/>
            <person name="Durand P.M."/>
            <person name="Michod R.E."/>
            <person name="Nozaki H."/>
            <person name="Olson B.J."/>
        </authorList>
    </citation>
    <scope>NUCLEOTIDE SEQUENCE [LARGE SCALE GENOMIC DNA]</scope>
    <source>
        <strain evidence="2">NIES-2863</strain>
    </source>
</reference>
<protein>
    <submittedName>
        <fullName evidence="1">Uncharacterized protein</fullName>
    </submittedName>
</protein>
<name>A0A150GGL1_GONPE</name>
<sequence>MHLILCSDLHRYELLNCNYMDMGVGRTEWAPYQFFYVIPAAATAAAVPFTTAVITTSASVAPASPALTAASLSTSASVAPATPALTVTSIHAFTASAVVDTGAGTTVAVITAATERSSVGCTFTVRTISGLCILKNNSFVGRAGVNGLDAFVDQTCWKRGAGPDAAGRESRNKYD</sequence>
<comment type="caution">
    <text evidence="1">The sequence shown here is derived from an EMBL/GenBank/DDBJ whole genome shotgun (WGS) entry which is preliminary data.</text>
</comment>
<evidence type="ECO:0000313" key="2">
    <source>
        <dbReference type="Proteomes" id="UP000075714"/>
    </source>
</evidence>
<dbReference type="Proteomes" id="UP000075714">
    <property type="component" value="Unassembled WGS sequence"/>
</dbReference>
<proteinExistence type="predicted"/>
<gene>
    <name evidence="1" type="ORF">GPECTOR_27g660</name>
</gene>
<dbReference type="EMBL" id="LSYV01000028">
    <property type="protein sequence ID" value="KXZ48490.1"/>
    <property type="molecule type" value="Genomic_DNA"/>
</dbReference>
<organism evidence="1 2">
    <name type="scientific">Gonium pectorale</name>
    <name type="common">Green alga</name>
    <dbReference type="NCBI Taxonomy" id="33097"/>
    <lineage>
        <taxon>Eukaryota</taxon>
        <taxon>Viridiplantae</taxon>
        <taxon>Chlorophyta</taxon>
        <taxon>core chlorophytes</taxon>
        <taxon>Chlorophyceae</taxon>
        <taxon>CS clade</taxon>
        <taxon>Chlamydomonadales</taxon>
        <taxon>Volvocaceae</taxon>
        <taxon>Gonium</taxon>
    </lineage>
</organism>